<evidence type="ECO:0000313" key="1">
    <source>
        <dbReference type="EMBL" id="KWV67745.1"/>
    </source>
</evidence>
<proteinExistence type="predicted"/>
<dbReference type="AlphaFoldDB" id="A0A109KEF0"/>
<evidence type="ECO:0000313" key="2">
    <source>
        <dbReference type="Proteomes" id="UP000063434"/>
    </source>
</evidence>
<protein>
    <submittedName>
        <fullName evidence="1">Uncharacterized protein</fullName>
    </submittedName>
</protein>
<dbReference type="EMBL" id="LCYC01000098">
    <property type="protein sequence ID" value="KWV67745.1"/>
    <property type="molecule type" value="Genomic_DNA"/>
</dbReference>
<sequence>MIRHVKLSTFYRPASHRKLIGYVDDSSVSKEIGRIWIMKTCQGHFRYARIAVEVGQEMPPTCSASSVRKIDGGFTRYVVLV</sequence>
<accession>A0A109KEF0</accession>
<dbReference type="Proteomes" id="UP000063434">
    <property type="component" value="Unassembled WGS sequence"/>
</dbReference>
<gene>
    <name evidence="1" type="ORF">PFL603g_06493</name>
</gene>
<dbReference type="PATRIC" id="fig|294.195.peg.6903"/>
<name>A0A109KEF0_PSEFL</name>
<comment type="caution">
    <text evidence="1">The sequence shown here is derived from an EMBL/GenBank/DDBJ whole genome shotgun (WGS) entry which is preliminary data.</text>
</comment>
<reference evidence="1 2" key="1">
    <citation type="submission" date="2015-05" db="EMBL/GenBank/DDBJ databases">
        <title>A genomic and transcriptomic approach to investigate the blue pigment phenotype in Pseudomonas fluorescens.</title>
        <authorList>
            <person name="Andreani N.A."/>
            <person name="Cardazzo B."/>
        </authorList>
    </citation>
    <scope>NUCLEOTIDE SEQUENCE [LARGE SCALE GENOMIC DNA]</scope>
    <source>
        <strain evidence="1 2">Ps_40</strain>
    </source>
</reference>
<organism evidence="1 2">
    <name type="scientific">Pseudomonas fluorescens</name>
    <dbReference type="NCBI Taxonomy" id="294"/>
    <lineage>
        <taxon>Bacteria</taxon>
        <taxon>Pseudomonadati</taxon>
        <taxon>Pseudomonadota</taxon>
        <taxon>Gammaproteobacteria</taxon>
        <taxon>Pseudomonadales</taxon>
        <taxon>Pseudomonadaceae</taxon>
        <taxon>Pseudomonas</taxon>
    </lineage>
</organism>